<dbReference type="EMBL" id="JAPMIV010000005">
    <property type="protein sequence ID" value="MDV6373907.1"/>
    <property type="molecule type" value="Genomic_DNA"/>
</dbReference>
<organism evidence="1 2">
    <name type="scientific">Deinococcus arenicola</name>
    <dbReference type="NCBI Taxonomy" id="2994950"/>
    <lineage>
        <taxon>Bacteria</taxon>
        <taxon>Thermotogati</taxon>
        <taxon>Deinococcota</taxon>
        <taxon>Deinococci</taxon>
        <taxon>Deinococcales</taxon>
        <taxon>Deinococcaceae</taxon>
        <taxon>Deinococcus</taxon>
    </lineage>
</organism>
<evidence type="ECO:0000313" key="2">
    <source>
        <dbReference type="Proteomes" id="UP001276150"/>
    </source>
</evidence>
<reference evidence="1 2" key="1">
    <citation type="submission" date="2022-11" db="EMBL/GenBank/DDBJ databases">
        <title>Deinococcus ZS9-10, Low Temperature and Draught-tolerating, UV-resistant Bacteria from Continental Antarctica.</title>
        <authorList>
            <person name="Cheng L."/>
        </authorList>
    </citation>
    <scope>NUCLEOTIDE SEQUENCE [LARGE SCALE GENOMIC DNA]</scope>
    <source>
        <strain evidence="1 2">ZS9-10</strain>
    </source>
</reference>
<name>A0ABU4DNA3_9DEIO</name>
<dbReference type="Proteomes" id="UP001276150">
    <property type="component" value="Unassembled WGS sequence"/>
</dbReference>
<dbReference type="RefSeq" id="WP_317639224.1">
    <property type="nucleotide sequence ID" value="NZ_JAPMIV010000005.1"/>
</dbReference>
<accession>A0ABU4DNA3</accession>
<gene>
    <name evidence="1" type="ORF">ORD21_04760</name>
</gene>
<comment type="caution">
    <text evidence="1">The sequence shown here is derived from an EMBL/GenBank/DDBJ whole genome shotgun (WGS) entry which is preliminary data.</text>
</comment>
<protein>
    <submittedName>
        <fullName evidence="1">Uncharacterized protein</fullName>
    </submittedName>
</protein>
<evidence type="ECO:0000313" key="1">
    <source>
        <dbReference type="EMBL" id="MDV6373907.1"/>
    </source>
</evidence>
<sequence length="180" mass="20022">MTEGVREMEKAVATLWDTFSSSPLSDAHNLAEVGLESFSGRSYFFGWDGTGDFHGDSLLSLLREDGSGFLWTVGVLFEQGEAEGQRWQQGCAYAYAGAWLKSDTGAVALYNIGDIQLPTDAFSVFDLPSFAKNVVLLSEKCLDDLDFIISNNCFDAMLDLRWQRVEGHDNWELNPLRSKS</sequence>
<keyword evidence="2" id="KW-1185">Reference proteome</keyword>
<proteinExistence type="predicted"/>